<dbReference type="Proteomes" id="UP000663829">
    <property type="component" value="Unassembled WGS sequence"/>
</dbReference>
<feature type="compositionally biased region" description="Acidic residues" evidence="1">
    <location>
        <begin position="379"/>
        <end position="388"/>
    </location>
</feature>
<reference evidence="4" key="1">
    <citation type="submission" date="2021-02" db="EMBL/GenBank/DDBJ databases">
        <authorList>
            <person name="Nowell W R."/>
        </authorList>
    </citation>
    <scope>NUCLEOTIDE SEQUENCE</scope>
</reference>
<dbReference type="Proteomes" id="UP000682733">
    <property type="component" value="Unassembled WGS sequence"/>
</dbReference>
<gene>
    <name evidence="4" type="ORF">GPM918_LOCUS13260</name>
    <name evidence="3" type="ORF">OVA965_LOCUS819</name>
    <name evidence="6" type="ORF">SRO942_LOCUS13260</name>
    <name evidence="5" type="ORF">TMI583_LOCUS819</name>
</gene>
<dbReference type="OrthoDB" id="10028531at2759"/>
<keyword evidence="2" id="KW-0812">Transmembrane</keyword>
<dbReference type="EMBL" id="CAJOBA010000129">
    <property type="protein sequence ID" value="CAF3506694.1"/>
    <property type="molecule type" value="Genomic_DNA"/>
</dbReference>
<accession>A0A814FYK3</accession>
<dbReference type="EMBL" id="CAJOBC010003019">
    <property type="protein sequence ID" value="CAF3763105.1"/>
    <property type="molecule type" value="Genomic_DNA"/>
</dbReference>
<evidence type="ECO:0000256" key="1">
    <source>
        <dbReference type="SAM" id="MobiDB-lite"/>
    </source>
</evidence>
<evidence type="ECO:0000313" key="7">
    <source>
        <dbReference type="Proteomes" id="UP000663829"/>
    </source>
</evidence>
<keyword evidence="7" id="KW-1185">Reference proteome</keyword>
<evidence type="ECO:0000256" key="2">
    <source>
        <dbReference type="SAM" id="Phobius"/>
    </source>
</evidence>
<protein>
    <submittedName>
        <fullName evidence="4">Uncharacterized protein</fullName>
    </submittedName>
</protein>
<sequence>MALTPPAENDQRIVIPDDLSDEIIDDELLSSELENKEVIVSTLLEDQISSLIPESYRIPSYQLDWHFIDKNTIRVTFRLYSFPRQTDQNRLISSPSTTIIKTRKGKTTTTSTTTSTPPLSSIHYLKYYVFVIKHYKTMKERALGIEPLVIVPKNQSIKQSEFIFTTLRLTALNKKEKYSVCLCYYQTNSTEQTPDFLLCQDIINDYSKFGHPKSNHHNELFFIVTQYSIIIALLIALQGVYTMRKRRITHILHQHLTQKAHMFRHTISSISLGRQSFSSLDTAASGADHQHNHHRNGNNSSSIHKASHALDEFYKLQNVLREPTINEELTPPPDIVISNDEPEETVEKSDFIRGSSPDENEPFLKHYSKNYVHFRLDDGTSDASDEDNEEKKLEHHPHTNFLHSKEERIPAEDNENTSPYNEQSDAVQCMKHILDTAKLWTTAKIPTISEKL</sequence>
<organism evidence="4 7">
    <name type="scientific">Didymodactylos carnosus</name>
    <dbReference type="NCBI Taxonomy" id="1234261"/>
    <lineage>
        <taxon>Eukaryota</taxon>
        <taxon>Metazoa</taxon>
        <taxon>Spiralia</taxon>
        <taxon>Gnathifera</taxon>
        <taxon>Rotifera</taxon>
        <taxon>Eurotatoria</taxon>
        <taxon>Bdelloidea</taxon>
        <taxon>Philodinida</taxon>
        <taxon>Philodinidae</taxon>
        <taxon>Didymodactylos</taxon>
    </lineage>
</organism>
<feature type="region of interest" description="Disordered" evidence="1">
    <location>
        <begin position="378"/>
        <end position="424"/>
    </location>
</feature>
<keyword evidence="2" id="KW-1133">Transmembrane helix</keyword>
<evidence type="ECO:0000313" key="3">
    <source>
        <dbReference type="EMBL" id="CAF0731260.1"/>
    </source>
</evidence>
<comment type="caution">
    <text evidence="4">The sequence shown here is derived from an EMBL/GenBank/DDBJ whole genome shotgun (WGS) entry which is preliminary data.</text>
</comment>
<evidence type="ECO:0000313" key="5">
    <source>
        <dbReference type="EMBL" id="CAF3506694.1"/>
    </source>
</evidence>
<keyword evidence="2" id="KW-0472">Membrane</keyword>
<dbReference type="Proteomes" id="UP000677228">
    <property type="component" value="Unassembled WGS sequence"/>
</dbReference>
<dbReference type="Proteomes" id="UP000681722">
    <property type="component" value="Unassembled WGS sequence"/>
</dbReference>
<name>A0A814FYK3_9BILA</name>
<dbReference type="EMBL" id="CAJNOQ010003019">
    <property type="protein sequence ID" value="CAF0991160.1"/>
    <property type="molecule type" value="Genomic_DNA"/>
</dbReference>
<feature type="compositionally biased region" description="Basic and acidic residues" evidence="1">
    <location>
        <begin position="389"/>
        <end position="411"/>
    </location>
</feature>
<proteinExistence type="predicted"/>
<dbReference type="EMBL" id="CAJNOK010000129">
    <property type="protein sequence ID" value="CAF0731260.1"/>
    <property type="molecule type" value="Genomic_DNA"/>
</dbReference>
<feature type="transmembrane region" description="Helical" evidence="2">
    <location>
        <begin position="220"/>
        <end position="241"/>
    </location>
</feature>
<evidence type="ECO:0000313" key="6">
    <source>
        <dbReference type="EMBL" id="CAF3763105.1"/>
    </source>
</evidence>
<evidence type="ECO:0000313" key="4">
    <source>
        <dbReference type="EMBL" id="CAF0991160.1"/>
    </source>
</evidence>
<dbReference type="AlphaFoldDB" id="A0A814FYK3"/>